<feature type="non-terminal residue" evidence="2">
    <location>
        <position position="1"/>
    </location>
</feature>
<evidence type="ECO:0000313" key="2">
    <source>
        <dbReference type="EMBL" id="KAJ3581248.1"/>
    </source>
</evidence>
<dbReference type="AlphaFoldDB" id="A0A9Q0I1E2"/>
<feature type="region of interest" description="Disordered" evidence="1">
    <location>
        <begin position="78"/>
        <end position="208"/>
    </location>
</feature>
<reference evidence="2" key="1">
    <citation type="submission" date="2022-07" db="EMBL/GenBank/DDBJ databases">
        <title>Chromosome-level genome of Muraenolepis orangiensis.</title>
        <authorList>
            <person name="Kim J."/>
        </authorList>
    </citation>
    <scope>NUCLEOTIDE SEQUENCE</scope>
    <source>
        <strain evidence="2">KU_S4_2022</strain>
        <tissue evidence="2">Muscle</tissue>
    </source>
</reference>
<organism evidence="2 3">
    <name type="scientific">Muraenolepis orangiensis</name>
    <name type="common">Patagonian moray cod</name>
    <dbReference type="NCBI Taxonomy" id="630683"/>
    <lineage>
        <taxon>Eukaryota</taxon>
        <taxon>Metazoa</taxon>
        <taxon>Chordata</taxon>
        <taxon>Craniata</taxon>
        <taxon>Vertebrata</taxon>
        <taxon>Euteleostomi</taxon>
        <taxon>Actinopterygii</taxon>
        <taxon>Neopterygii</taxon>
        <taxon>Teleostei</taxon>
        <taxon>Neoteleostei</taxon>
        <taxon>Acanthomorphata</taxon>
        <taxon>Zeiogadaria</taxon>
        <taxon>Gadariae</taxon>
        <taxon>Gadiformes</taxon>
        <taxon>Muraenolepidoidei</taxon>
        <taxon>Muraenolepididae</taxon>
        <taxon>Muraenolepis</taxon>
    </lineage>
</organism>
<feature type="compositionally biased region" description="Pro residues" evidence="1">
    <location>
        <begin position="125"/>
        <end position="135"/>
    </location>
</feature>
<dbReference type="EMBL" id="JANIIK010003218">
    <property type="protein sequence ID" value="KAJ3581248.1"/>
    <property type="molecule type" value="Genomic_DNA"/>
</dbReference>
<sequence>ESHVFINAEKVDEVTEEVIAGEHSKVQARAPMERVRRSSRSAEKEETVVQQQRDHEDDMRARLNRSESIEMAAEAAVLVSQRSVSQSPTSPRTGKPPLRRYQRSLTDTAFIFNKAPPDSDGSSPRSPPFVSPPPAHQSRLPARPLAQEAPGPRHVPAAVPPCLPAYRDRLPKPPPAPTSPPPQQHVGRPRDLRLRPHRCGRLRPRPPC</sequence>
<dbReference type="OrthoDB" id="5971719at2759"/>
<protein>
    <submittedName>
        <fullName evidence="2">Uncharacterized protein</fullName>
    </submittedName>
</protein>
<feature type="compositionally biased region" description="Basic residues" evidence="1">
    <location>
        <begin position="195"/>
        <end position="208"/>
    </location>
</feature>
<accession>A0A9Q0I1E2</accession>
<name>A0A9Q0I1E2_9TELE</name>
<keyword evidence="3" id="KW-1185">Reference proteome</keyword>
<gene>
    <name evidence="2" type="ORF">NHX12_016865</name>
</gene>
<dbReference type="Proteomes" id="UP001148018">
    <property type="component" value="Unassembled WGS sequence"/>
</dbReference>
<comment type="caution">
    <text evidence="2">The sequence shown here is derived from an EMBL/GenBank/DDBJ whole genome shotgun (WGS) entry which is preliminary data.</text>
</comment>
<feature type="compositionally biased region" description="Pro residues" evidence="1">
    <location>
        <begin position="172"/>
        <end position="183"/>
    </location>
</feature>
<evidence type="ECO:0000313" key="3">
    <source>
        <dbReference type="Proteomes" id="UP001148018"/>
    </source>
</evidence>
<feature type="compositionally biased region" description="Polar residues" evidence="1">
    <location>
        <begin position="80"/>
        <end position="92"/>
    </location>
</feature>
<feature type="region of interest" description="Disordered" evidence="1">
    <location>
        <begin position="22"/>
        <end position="65"/>
    </location>
</feature>
<evidence type="ECO:0000256" key="1">
    <source>
        <dbReference type="SAM" id="MobiDB-lite"/>
    </source>
</evidence>
<proteinExistence type="predicted"/>